<dbReference type="InterPro" id="IPR036625">
    <property type="entry name" value="E3-bd_dom_sf"/>
</dbReference>
<keyword evidence="8 10" id="KW-0012">Acyltransferase</keyword>
<dbReference type="PANTHER" id="PTHR43178">
    <property type="entry name" value="DIHYDROLIPOAMIDE ACETYLTRANSFERASE COMPONENT OF PYRUVATE DEHYDROGENASE COMPLEX"/>
    <property type="match status" value="1"/>
</dbReference>
<keyword evidence="14" id="KW-0670">Pyruvate</keyword>
<dbReference type="InterPro" id="IPR004167">
    <property type="entry name" value="PSBD"/>
</dbReference>
<dbReference type="GO" id="GO:0016407">
    <property type="term" value="F:acetyltransferase activity"/>
    <property type="evidence" value="ECO:0007669"/>
    <property type="project" value="TreeGrafter"/>
</dbReference>
<evidence type="ECO:0000313" key="15">
    <source>
        <dbReference type="Proteomes" id="UP000007753"/>
    </source>
</evidence>
<gene>
    <name evidence="14" type="primary">pdhC</name>
    <name evidence="14" type="ordered locus">SJA_C1-13010</name>
</gene>
<comment type="cofactor">
    <cofactor evidence="1 10">
        <name>(R)-lipoate</name>
        <dbReference type="ChEBI" id="CHEBI:83088"/>
    </cofactor>
</comment>
<dbReference type="SUPFAM" id="SSF51230">
    <property type="entry name" value="Single hybrid motif"/>
    <property type="match status" value="1"/>
</dbReference>
<proteinExistence type="inferred from homology"/>
<evidence type="ECO:0000313" key="14">
    <source>
        <dbReference type="EMBL" id="BAI96135.1"/>
    </source>
</evidence>
<dbReference type="InterPro" id="IPR023213">
    <property type="entry name" value="CAT-like_dom_sf"/>
</dbReference>
<evidence type="ECO:0000259" key="13">
    <source>
        <dbReference type="PROSITE" id="PS51826"/>
    </source>
</evidence>
<dbReference type="SUPFAM" id="SSF47005">
    <property type="entry name" value="Peripheral subunit-binding domain of 2-oxo acid dehydrogenase complex"/>
    <property type="match status" value="1"/>
</dbReference>
<feature type="domain" description="Peripheral subunit-binding (PSBD)" evidence="13">
    <location>
        <begin position="133"/>
        <end position="168"/>
    </location>
</feature>
<sequence>MALFTFRLPDIGEGIAEAEIVGWHVKVGDRVEEDQPIADMMTDKATVEMESPVAGTVVRLAGEPGQQIAIGSMLVEIETEREGETPAPTSPLPSREGPGVGGERSELAPTFEEQPAPPEATPDPSLREKGEVLASPAVRARAKQLGIDLAQVKPSGDHIRHSDLDAFLLYGAGQGYRPAGRSARRADEEVKVIGLRRRIAENMAASKRAIPHFSYVEEIDVTALEEMREQLNAHRGDKPKLTLLPLLIVAICRALPDFPMLNARYDDEAGVVTRHGAVHMGIATQTDAGLMVPVIRDAQDRNVWQLAAEIKRLADAVRAGKARSDELSGSTLTLTSLGPLGGVATTPVINRPEVAIIGPNRIVERPVFRGKEVVPAKLMNLSISCDHRVVDGWDAASFVQAVRKLLETPVLLFAD</sequence>
<accession>D4Z0K3</accession>
<dbReference type="InterPro" id="IPR011053">
    <property type="entry name" value="Single_hybrid_motif"/>
</dbReference>
<evidence type="ECO:0000259" key="12">
    <source>
        <dbReference type="PROSITE" id="PS50968"/>
    </source>
</evidence>
<dbReference type="GO" id="GO:0004149">
    <property type="term" value="F:dihydrolipoyllysine-residue succinyltransferase activity"/>
    <property type="evidence" value="ECO:0007669"/>
    <property type="project" value="UniProtKB-EC"/>
</dbReference>
<dbReference type="Proteomes" id="UP000007753">
    <property type="component" value="Chromosome 1"/>
</dbReference>
<dbReference type="GO" id="GO:0031405">
    <property type="term" value="F:lipoic acid binding"/>
    <property type="evidence" value="ECO:0007669"/>
    <property type="project" value="TreeGrafter"/>
</dbReference>
<dbReference type="InterPro" id="IPR050743">
    <property type="entry name" value="2-oxoacid_DH_E2_comp"/>
</dbReference>
<evidence type="ECO:0000256" key="5">
    <source>
        <dbReference type="ARBA" id="ARBA00011666"/>
    </source>
</evidence>
<dbReference type="EMBL" id="AP010803">
    <property type="protein sequence ID" value="BAI96135.1"/>
    <property type="molecule type" value="Genomic_DNA"/>
</dbReference>
<dbReference type="Gene3D" id="2.40.50.100">
    <property type="match status" value="1"/>
</dbReference>
<dbReference type="Gene3D" id="3.30.559.10">
    <property type="entry name" value="Chloramphenicol acetyltransferase-like domain"/>
    <property type="match status" value="1"/>
</dbReference>
<comment type="similarity">
    <text evidence="4 10">Belongs to the 2-oxoacid dehydrogenase family.</text>
</comment>
<name>D4Z0K3_SPHIU</name>
<dbReference type="Pfam" id="PF00198">
    <property type="entry name" value="2-oxoacid_dh"/>
    <property type="match status" value="1"/>
</dbReference>
<comment type="function">
    <text evidence="2">E2 component of the 2-oxoglutarate dehydrogenase (OGDH) complex which catalyzes the second step in the conversion of 2-oxoglutarate to succinyl-CoA and CO(2).</text>
</comment>
<dbReference type="AlphaFoldDB" id="D4Z0K3"/>
<dbReference type="InterPro" id="IPR001078">
    <property type="entry name" value="2-oxoacid_DH_actylTfrase"/>
</dbReference>
<feature type="region of interest" description="Disordered" evidence="11">
    <location>
        <begin position="79"/>
        <end position="128"/>
    </location>
</feature>
<dbReference type="HOGENOM" id="CLU_016733_10_0_5"/>
<dbReference type="PROSITE" id="PS00189">
    <property type="entry name" value="LIPOYL"/>
    <property type="match status" value="1"/>
</dbReference>
<dbReference type="GO" id="GO:0005737">
    <property type="term" value="C:cytoplasm"/>
    <property type="evidence" value="ECO:0007669"/>
    <property type="project" value="TreeGrafter"/>
</dbReference>
<dbReference type="eggNOG" id="COG0508">
    <property type="taxonomic scope" value="Bacteria"/>
</dbReference>
<evidence type="ECO:0000256" key="9">
    <source>
        <dbReference type="ARBA" id="ARBA00052761"/>
    </source>
</evidence>
<evidence type="ECO:0000256" key="11">
    <source>
        <dbReference type="SAM" id="MobiDB-lite"/>
    </source>
</evidence>
<keyword evidence="6 10" id="KW-0808">Transferase</keyword>
<organism evidence="14 15">
    <name type="scientific">Sphingobium indicum (strain DSM 16413 / CCM 7287 / MTCC 6362 / UT26 / NBRC 101211 / UT26S)</name>
    <name type="common">Sphingobium japonicum</name>
    <dbReference type="NCBI Taxonomy" id="452662"/>
    <lineage>
        <taxon>Bacteria</taxon>
        <taxon>Pseudomonadati</taxon>
        <taxon>Pseudomonadota</taxon>
        <taxon>Alphaproteobacteria</taxon>
        <taxon>Sphingomonadales</taxon>
        <taxon>Sphingomonadaceae</taxon>
        <taxon>Sphingobium</taxon>
    </lineage>
</organism>
<comment type="subunit">
    <text evidence="5">Forms a 24-polypeptide structural core with octahedral symmetry. Part of the 2-oxoglutarate dehydrogenase (OGDH) complex composed of E1 (2-oxoglutarate dehydrogenase), E2 (dihydrolipoamide succinyltransferase) and E3 (dihydrolipoamide dehydrogenase); the complex contains multiple copies of the three enzymatic components (E1, E2 and E3).</text>
</comment>
<comment type="pathway">
    <text evidence="3">Amino-acid degradation; L-lysine degradation via saccharopine pathway; glutaryl-CoA from L-lysine: step 6/6.</text>
</comment>
<dbReference type="PROSITE" id="PS50968">
    <property type="entry name" value="BIOTINYL_LIPOYL"/>
    <property type="match status" value="1"/>
</dbReference>
<dbReference type="Pfam" id="PF02817">
    <property type="entry name" value="E3_binding"/>
    <property type="match status" value="1"/>
</dbReference>
<evidence type="ECO:0000256" key="10">
    <source>
        <dbReference type="RuleBase" id="RU003423"/>
    </source>
</evidence>
<dbReference type="SUPFAM" id="SSF52777">
    <property type="entry name" value="CoA-dependent acyltransferases"/>
    <property type="match status" value="1"/>
</dbReference>
<dbReference type="Pfam" id="PF00364">
    <property type="entry name" value="Biotin_lipoyl"/>
    <property type="match status" value="1"/>
</dbReference>
<dbReference type="STRING" id="452662.SJA_C1-13010"/>
<comment type="catalytic activity">
    <reaction evidence="9">
        <text>N(6)-[(R)-dihydrolipoyl]-L-lysyl-[protein] + succinyl-CoA = N(6)-[(R)-S(8)-succinyldihydrolipoyl]-L-lysyl-[protein] + CoA</text>
        <dbReference type="Rhea" id="RHEA:15213"/>
        <dbReference type="Rhea" id="RHEA-COMP:10475"/>
        <dbReference type="Rhea" id="RHEA-COMP:20092"/>
        <dbReference type="ChEBI" id="CHEBI:57287"/>
        <dbReference type="ChEBI" id="CHEBI:57292"/>
        <dbReference type="ChEBI" id="CHEBI:83100"/>
        <dbReference type="ChEBI" id="CHEBI:83120"/>
        <dbReference type="EC" id="2.3.1.61"/>
    </reaction>
</comment>
<dbReference type="PANTHER" id="PTHR43178:SF5">
    <property type="entry name" value="LIPOAMIDE ACYLTRANSFERASE COMPONENT OF BRANCHED-CHAIN ALPHA-KETO ACID DEHYDROGENASE COMPLEX, MITOCHONDRIAL"/>
    <property type="match status" value="1"/>
</dbReference>
<dbReference type="PROSITE" id="PS51826">
    <property type="entry name" value="PSBD"/>
    <property type="match status" value="1"/>
</dbReference>
<evidence type="ECO:0000256" key="6">
    <source>
        <dbReference type="ARBA" id="ARBA00022679"/>
    </source>
</evidence>
<reference evidence="14 15" key="1">
    <citation type="journal article" date="2010" name="J. Bacteriol.">
        <title>Complete genome sequence of the representative gamma-hexachlorocyclohexane-degrading bacterium Sphingobium japonicum UT26.</title>
        <authorList>
            <person name="Nagata Y."/>
            <person name="Ohtsubo Y."/>
            <person name="Endo R."/>
            <person name="Ichikawa N."/>
            <person name="Ankai A."/>
            <person name="Oguchi A."/>
            <person name="Fukui S."/>
            <person name="Fujita N."/>
            <person name="Tsuda M."/>
        </authorList>
    </citation>
    <scope>NUCLEOTIDE SEQUENCE [LARGE SCALE GENOMIC DNA]</scope>
    <source>
        <strain evidence="15">DSM 16413 / CCM 7287 / MTCC 6362 / UT26 / NBRC 101211 / UT26S</strain>
    </source>
</reference>
<keyword evidence="7 10" id="KW-0450">Lipoyl</keyword>
<protein>
    <recommendedName>
        <fullName evidence="10">Dihydrolipoamide acetyltransferase component of pyruvate dehydrogenase complex</fullName>
        <ecNumber evidence="10">2.3.1.-</ecNumber>
    </recommendedName>
</protein>
<dbReference type="EC" id="2.3.1.-" evidence="10"/>
<dbReference type="InterPro" id="IPR003016">
    <property type="entry name" value="2-oxoA_DH_lipoyl-BS"/>
</dbReference>
<dbReference type="CDD" id="cd06849">
    <property type="entry name" value="lipoyl_domain"/>
    <property type="match status" value="1"/>
</dbReference>
<dbReference type="KEGG" id="sjp:SJA_C1-13010"/>
<dbReference type="FunFam" id="3.30.559.10:FF:000007">
    <property type="entry name" value="Dihydrolipoamide acetyltransferase component of pyruvate dehydrogenase complex"/>
    <property type="match status" value="1"/>
</dbReference>
<evidence type="ECO:0000256" key="3">
    <source>
        <dbReference type="ARBA" id="ARBA00005145"/>
    </source>
</evidence>
<dbReference type="InterPro" id="IPR000089">
    <property type="entry name" value="Biotin_lipoyl"/>
</dbReference>
<evidence type="ECO:0000256" key="4">
    <source>
        <dbReference type="ARBA" id="ARBA00007317"/>
    </source>
</evidence>
<evidence type="ECO:0000256" key="8">
    <source>
        <dbReference type="ARBA" id="ARBA00023315"/>
    </source>
</evidence>
<dbReference type="GeneID" id="29272925"/>
<keyword evidence="15" id="KW-1185">Reference proteome</keyword>
<dbReference type="RefSeq" id="WP_013039705.1">
    <property type="nucleotide sequence ID" value="NC_014006.1"/>
</dbReference>
<feature type="domain" description="Lipoyl-binding" evidence="12">
    <location>
        <begin position="3"/>
        <end position="78"/>
    </location>
</feature>
<evidence type="ECO:0000256" key="7">
    <source>
        <dbReference type="ARBA" id="ARBA00022823"/>
    </source>
</evidence>
<evidence type="ECO:0000256" key="2">
    <source>
        <dbReference type="ARBA" id="ARBA00004052"/>
    </source>
</evidence>
<dbReference type="Gene3D" id="4.10.320.10">
    <property type="entry name" value="E3-binding domain"/>
    <property type="match status" value="1"/>
</dbReference>
<evidence type="ECO:0000256" key="1">
    <source>
        <dbReference type="ARBA" id="ARBA00001938"/>
    </source>
</evidence>